<dbReference type="Proteomes" id="UP001155483">
    <property type="component" value="Unassembled WGS sequence"/>
</dbReference>
<sequence>MTIAYVITYKTVVEQSLLDHIEIENDDTVIEKIQNGNLALFEVMIRKYNPVLYKIARSYGFSHQDSEDLMQDTHVAAYTKLSKFEHRASFKTWASRIMINKYL</sequence>
<evidence type="ECO:0000313" key="6">
    <source>
        <dbReference type="Proteomes" id="UP001155483"/>
    </source>
</evidence>
<evidence type="ECO:0000259" key="4">
    <source>
        <dbReference type="Pfam" id="PF04542"/>
    </source>
</evidence>
<dbReference type="InterPro" id="IPR013325">
    <property type="entry name" value="RNA_pol_sigma_r2"/>
</dbReference>
<reference evidence="5" key="1">
    <citation type="submission" date="2022-09" db="EMBL/GenBank/DDBJ databases">
        <authorList>
            <person name="Yuan C."/>
            <person name="Ke Z."/>
        </authorList>
    </citation>
    <scope>NUCLEOTIDE SEQUENCE</scope>
    <source>
        <strain evidence="5">LB-8</strain>
    </source>
</reference>
<name>A0A9X2XWX8_9BACT</name>
<dbReference type="AlphaFoldDB" id="A0A9X2XWX8"/>
<evidence type="ECO:0000313" key="5">
    <source>
        <dbReference type="EMBL" id="MCU7549198.1"/>
    </source>
</evidence>
<dbReference type="InterPro" id="IPR039425">
    <property type="entry name" value="RNA_pol_sigma-70-like"/>
</dbReference>
<dbReference type="EMBL" id="JAOTIF010000004">
    <property type="protein sequence ID" value="MCU7549198.1"/>
    <property type="molecule type" value="Genomic_DNA"/>
</dbReference>
<feature type="domain" description="RNA polymerase sigma-70 region 2" evidence="4">
    <location>
        <begin position="44"/>
        <end position="101"/>
    </location>
</feature>
<evidence type="ECO:0000256" key="1">
    <source>
        <dbReference type="ARBA" id="ARBA00023015"/>
    </source>
</evidence>
<protein>
    <recommendedName>
        <fullName evidence="4">RNA polymerase sigma-70 region 2 domain-containing protein</fullName>
    </recommendedName>
</protein>
<dbReference type="InterPro" id="IPR007627">
    <property type="entry name" value="RNA_pol_sigma70_r2"/>
</dbReference>
<gene>
    <name evidence="5" type="ORF">OCK74_08730</name>
</gene>
<dbReference type="PANTHER" id="PTHR43133">
    <property type="entry name" value="RNA POLYMERASE ECF-TYPE SIGMA FACTO"/>
    <property type="match status" value="1"/>
</dbReference>
<evidence type="ECO:0000256" key="2">
    <source>
        <dbReference type="ARBA" id="ARBA00023082"/>
    </source>
</evidence>
<proteinExistence type="predicted"/>
<dbReference type="PANTHER" id="PTHR43133:SF51">
    <property type="entry name" value="RNA POLYMERASE SIGMA FACTOR"/>
    <property type="match status" value="1"/>
</dbReference>
<keyword evidence="3" id="KW-0804">Transcription</keyword>
<keyword evidence="2" id="KW-0731">Sigma factor</keyword>
<dbReference type="Gene3D" id="1.10.1740.10">
    <property type="match status" value="1"/>
</dbReference>
<dbReference type="SUPFAM" id="SSF88946">
    <property type="entry name" value="Sigma2 domain of RNA polymerase sigma factors"/>
    <property type="match status" value="1"/>
</dbReference>
<dbReference type="GO" id="GO:0016987">
    <property type="term" value="F:sigma factor activity"/>
    <property type="evidence" value="ECO:0007669"/>
    <property type="project" value="UniProtKB-KW"/>
</dbReference>
<keyword evidence="6" id="KW-1185">Reference proteome</keyword>
<keyword evidence="1" id="KW-0805">Transcription regulation</keyword>
<reference evidence="5" key="2">
    <citation type="submission" date="2023-04" db="EMBL/GenBank/DDBJ databases">
        <title>Paracnuella aquatica gen. nov., sp. nov., a member of the family Chitinophagaceae isolated from a hot spring.</title>
        <authorList>
            <person name="Wang C."/>
        </authorList>
    </citation>
    <scope>NUCLEOTIDE SEQUENCE</scope>
    <source>
        <strain evidence="5">LB-8</strain>
    </source>
</reference>
<dbReference type="RefSeq" id="WP_279296640.1">
    <property type="nucleotide sequence ID" value="NZ_JAOTIF010000004.1"/>
</dbReference>
<organism evidence="5 6">
    <name type="scientific">Paraflavisolibacter caeni</name>
    <dbReference type="NCBI Taxonomy" id="2982496"/>
    <lineage>
        <taxon>Bacteria</taxon>
        <taxon>Pseudomonadati</taxon>
        <taxon>Bacteroidota</taxon>
        <taxon>Chitinophagia</taxon>
        <taxon>Chitinophagales</taxon>
        <taxon>Chitinophagaceae</taxon>
        <taxon>Paraflavisolibacter</taxon>
    </lineage>
</organism>
<accession>A0A9X2XWX8</accession>
<comment type="caution">
    <text evidence="5">The sequence shown here is derived from an EMBL/GenBank/DDBJ whole genome shotgun (WGS) entry which is preliminary data.</text>
</comment>
<evidence type="ECO:0000256" key="3">
    <source>
        <dbReference type="ARBA" id="ARBA00023163"/>
    </source>
</evidence>
<dbReference type="Pfam" id="PF04542">
    <property type="entry name" value="Sigma70_r2"/>
    <property type="match status" value="1"/>
</dbReference>
<dbReference type="GO" id="GO:0006352">
    <property type="term" value="P:DNA-templated transcription initiation"/>
    <property type="evidence" value="ECO:0007669"/>
    <property type="project" value="InterPro"/>
</dbReference>